<evidence type="ECO:0000313" key="1">
    <source>
        <dbReference type="EMBL" id="CAH1391964.1"/>
    </source>
</evidence>
<evidence type="ECO:0000313" key="2">
    <source>
        <dbReference type="Proteomes" id="UP001152798"/>
    </source>
</evidence>
<keyword evidence="2" id="KW-1185">Reference proteome</keyword>
<protein>
    <submittedName>
        <fullName evidence="1">Uncharacterized protein</fullName>
    </submittedName>
</protein>
<proteinExistence type="predicted"/>
<organism evidence="1 2">
    <name type="scientific">Nezara viridula</name>
    <name type="common">Southern green stink bug</name>
    <name type="synonym">Cimex viridulus</name>
    <dbReference type="NCBI Taxonomy" id="85310"/>
    <lineage>
        <taxon>Eukaryota</taxon>
        <taxon>Metazoa</taxon>
        <taxon>Ecdysozoa</taxon>
        <taxon>Arthropoda</taxon>
        <taxon>Hexapoda</taxon>
        <taxon>Insecta</taxon>
        <taxon>Pterygota</taxon>
        <taxon>Neoptera</taxon>
        <taxon>Paraneoptera</taxon>
        <taxon>Hemiptera</taxon>
        <taxon>Heteroptera</taxon>
        <taxon>Panheteroptera</taxon>
        <taxon>Pentatomomorpha</taxon>
        <taxon>Pentatomoidea</taxon>
        <taxon>Pentatomidae</taxon>
        <taxon>Pentatominae</taxon>
        <taxon>Nezara</taxon>
    </lineage>
</organism>
<accession>A0A9P0GY07</accession>
<gene>
    <name evidence="1" type="ORF">NEZAVI_LOCUS2878</name>
</gene>
<dbReference type="EMBL" id="OV725077">
    <property type="protein sequence ID" value="CAH1391964.1"/>
    <property type="molecule type" value="Genomic_DNA"/>
</dbReference>
<dbReference type="OrthoDB" id="10556476at2759"/>
<reference evidence="1" key="1">
    <citation type="submission" date="2022-01" db="EMBL/GenBank/DDBJ databases">
        <authorList>
            <person name="King R."/>
        </authorList>
    </citation>
    <scope>NUCLEOTIDE SEQUENCE</scope>
</reference>
<dbReference type="AlphaFoldDB" id="A0A9P0GY07"/>
<dbReference type="Proteomes" id="UP001152798">
    <property type="component" value="Chromosome 1"/>
</dbReference>
<sequence length="129" mass="14488">MNRRFRYSYTCVIGTDCTLTLCTEYLTLAVAGSLSVAWPSADKIRRAGTMQSGHLAWTISAPAVLSMHLSTPEPLHNILSHLLLEFNQHCLEPTISWMTSMALWQAEVTPWEPGEGTLSRDQLSMRSEY</sequence>
<name>A0A9P0GY07_NEZVI</name>